<keyword evidence="2" id="KW-0963">Cytoplasm</keyword>
<reference evidence="7" key="2">
    <citation type="submission" date="2020-09" db="EMBL/GenBank/DDBJ databases">
        <authorList>
            <person name="Sun Q."/>
            <person name="Zhou Y."/>
        </authorList>
    </citation>
    <scope>NUCLEOTIDE SEQUENCE</scope>
    <source>
        <strain evidence="7">CGMCC 1.6293</strain>
    </source>
</reference>
<gene>
    <name evidence="7" type="ORF">GCM10011534_31660</name>
</gene>
<name>A0A917T1N0_9RHOB</name>
<dbReference type="RefSeq" id="WP_028287049.1">
    <property type="nucleotide sequence ID" value="NZ_BMLF01000002.1"/>
</dbReference>
<comment type="subcellular location">
    <subcellularLocation>
        <location evidence="1">Cytoplasm</location>
    </subcellularLocation>
</comment>
<keyword evidence="5" id="KW-0804">Transcription</keyword>
<dbReference type="InterPro" id="IPR039422">
    <property type="entry name" value="MarR/SlyA-like"/>
</dbReference>
<dbReference type="Proteomes" id="UP000649829">
    <property type="component" value="Unassembled WGS sequence"/>
</dbReference>
<dbReference type="GO" id="GO:0005737">
    <property type="term" value="C:cytoplasm"/>
    <property type="evidence" value="ECO:0007669"/>
    <property type="project" value="UniProtKB-SubCell"/>
</dbReference>
<evidence type="ECO:0000256" key="3">
    <source>
        <dbReference type="ARBA" id="ARBA00023015"/>
    </source>
</evidence>
<evidence type="ECO:0000256" key="5">
    <source>
        <dbReference type="ARBA" id="ARBA00023163"/>
    </source>
</evidence>
<reference evidence="7" key="1">
    <citation type="journal article" date="2014" name="Int. J. Syst. Evol. Microbiol.">
        <title>Complete genome sequence of Corynebacterium casei LMG S-19264T (=DSM 44701T), isolated from a smear-ripened cheese.</title>
        <authorList>
            <consortium name="US DOE Joint Genome Institute (JGI-PGF)"/>
            <person name="Walter F."/>
            <person name="Albersmeier A."/>
            <person name="Kalinowski J."/>
            <person name="Ruckert C."/>
        </authorList>
    </citation>
    <scope>NUCLEOTIDE SEQUENCE</scope>
    <source>
        <strain evidence="7">CGMCC 1.6293</strain>
    </source>
</reference>
<evidence type="ECO:0000259" key="6">
    <source>
        <dbReference type="PROSITE" id="PS50995"/>
    </source>
</evidence>
<organism evidence="7 8">
    <name type="scientific">Pseudooceanicola nanhaiensis</name>
    <dbReference type="NCBI Taxonomy" id="375761"/>
    <lineage>
        <taxon>Bacteria</taxon>
        <taxon>Pseudomonadati</taxon>
        <taxon>Pseudomonadota</taxon>
        <taxon>Alphaproteobacteria</taxon>
        <taxon>Rhodobacterales</taxon>
        <taxon>Paracoccaceae</taxon>
        <taxon>Pseudooceanicola</taxon>
    </lineage>
</organism>
<sequence>MTQTPSRLPGTGDMLCFALYSANHAMTRLYRPLLQPLGLTYPQYLVLVALWSEDERRVGALGEELGLDTNTLTPLLKRMAEAGLVTRGRSAADERVVTVRLTDKGRALEAEAERITTCVFEATGLSVEELADLRDRIARLNTEIAEHL</sequence>
<accession>A0A917T1N0</accession>
<dbReference type="FunFam" id="1.10.10.10:FF:000163">
    <property type="entry name" value="MarR family transcriptional regulator"/>
    <property type="match status" value="1"/>
</dbReference>
<dbReference type="PANTHER" id="PTHR33164">
    <property type="entry name" value="TRANSCRIPTIONAL REGULATOR, MARR FAMILY"/>
    <property type="match status" value="1"/>
</dbReference>
<dbReference type="InterPro" id="IPR055166">
    <property type="entry name" value="Transc_reg_Sar_Rot_HTH"/>
</dbReference>
<keyword evidence="4" id="KW-0238">DNA-binding</keyword>
<evidence type="ECO:0000313" key="8">
    <source>
        <dbReference type="Proteomes" id="UP000649829"/>
    </source>
</evidence>
<evidence type="ECO:0000313" key="7">
    <source>
        <dbReference type="EMBL" id="GGM07362.1"/>
    </source>
</evidence>
<dbReference type="GO" id="GO:0006950">
    <property type="term" value="P:response to stress"/>
    <property type="evidence" value="ECO:0007669"/>
    <property type="project" value="TreeGrafter"/>
</dbReference>
<dbReference type="PROSITE" id="PS50995">
    <property type="entry name" value="HTH_MARR_2"/>
    <property type="match status" value="1"/>
</dbReference>
<evidence type="ECO:0000256" key="1">
    <source>
        <dbReference type="ARBA" id="ARBA00004496"/>
    </source>
</evidence>
<keyword evidence="3" id="KW-0805">Transcription regulation</keyword>
<evidence type="ECO:0000256" key="4">
    <source>
        <dbReference type="ARBA" id="ARBA00023125"/>
    </source>
</evidence>
<protein>
    <submittedName>
        <fullName evidence="7">MarR family transcriptional regulator</fullName>
    </submittedName>
</protein>
<dbReference type="InterPro" id="IPR036390">
    <property type="entry name" value="WH_DNA-bd_sf"/>
</dbReference>
<comment type="caution">
    <text evidence="7">The sequence shown here is derived from an EMBL/GenBank/DDBJ whole genome shotgun (WGS) entry which is preliminary data.</text>
</comment>
<keyword evidence="8" id="KW-1185">Reference proteome</keyword>
<dbReference type="Pfam" id="PF22381">
    <property type="entry name" value="Staph_reg_Sar_Rot"/>
    <property type="match status" value="1"/>
</dbReference>
<feature type="domain" description="HTH marR-type" evidence="6">
    <location>
        <begin position="12"/>
        <end position="142"/>
    </location>
</feature>
<dbReference type="EMBL" id="BMLF01000002">
    <property type="protein sequence ID" value="GGM07362.1"/>
    <property type="molecule type" value="Genomic_DNA"/>
</dbReference>
<dbReference type="InterPro" id="IPR036388">
    <property type="entry name" value="WH-like_DNA-bd_sf"/>
</dbReference>
<dbReference type="PANTHER" id="PTHR33164:SF5">
    <property type="entry name" value="ORGANIC HYDROPEROXIDE RESISTANCE TRANSCRIPTIONAL REGULATOR"/>
    <property type="match status" value="1"/>
</dbReference>
<evidence type="ECO:0000256" key="2">
    <source>
        <dbReference type="ARBA" id="ARBA00022490"/>
    </source>
</evidence>
<dbReference type="Gene3D" id="1.10.10.10">
    <property type="entry name" value="Winged helix-like DNA-binding domain superfamily/Winged helix DNA-binding domain"/>
    <property type="match status" value="1"/>
</dbReference>
<proteinExistence type="predicted"/>
<dbReference type="SUPFAM" id="SSF46785">
    <property type="entry name" value="Winged helix' DNA-binding domain"/>
    <property type="match status" value="1"/>
</dbReference>
<dbReference type="AlphaFoldDB" id="A0A917T1N0"/>
<dbReference type="InterPro" id="IPR000835">
    <property type="entry name" value="HTH_MarR-typ"/>
</dbReference>
<dbReference type="SMART" id="SM00347">
    <property type="entry name" value="HTH_MARR"/>
    <property type="match status" value="1"/>
</dbReference>
<dbReference type="GO" id="GO:0003677">
    <property type="term" value="F:DNA binding"/>
    <property type="evidence" value="ECO:0007669"/>
    <property type="project" value="UniProtKB-KW"/>
</dbReference>
<dbReference type="GO" id="GO:0003700">
    <property type="term" value="F:DNA-binding transcription factor activity"/>
    <property type="evidence" value="ECO:0007669"/>
    <property type="project" value="InterPro"/>
</dbReference>